<gene>
    <name evidence="2" type="ORF">H0235_004182</name>
</gene>
<evidence type="ECO:0000313" key="2">
    <source>
        <dbReference type="EMBL" id="KAF7435991.1"/>
    </source>
</evidence>
<proteinExistence type="predicted"/>
<comment type="caution">
    <text evidence="2">The sequence shown here is derived from an EMBL/GenBank/DDBJ whole genome shotgun (WGS) entry which is preliminary data.</text>
</comment>
<dbReference type="AlphaFoldDB" id="A0A834PD69"/>
<reference evidence="2" key="1">
    <citation type="journal article" date="2020" name="G3 (Bethesda)">
        <title>High-Quality Assemblies for Three Invasive Social Wasps from the &lt;i&gt;Vespula&lt;/i&gt; Genus.</title>
        <authorList>
            <person name="Harrop T.W.R."/>
            <person name="Guhlin J."/>
            <person name="McLaughlin G.M."/>
            <person name="Permina E."/>
            <person name="Stockwell P."/>
            <person name="Gilligan J."/>
            <person name="Le Lec M.F."/>
            <person name="Gruber M.A.M."/>
            <person name="Quinn O."/>
            <person name="Lovegrove M."/>
            <person name="Duncan E.J."/>
            <person name="Remnant E.J."/>
            <person name="Van Eeckhoven J."/>
            <person name="Graham B."/>
            <person name="Knapp R.A."/>
            <person name="Langford K.W."/>
            <person name="Kronenberg Z."/>
            <person name="Press M.O."/>
            <person name="Eacker S.M."/>
            <person name="Wilson-Rankin E.E."/>
            <person name="Purcell J."/>
            <person name="Lester P.J."/>
            <person name="Dearden P.K."/>
        </authorList>
    </citation>
    <scope>NUCLEOTIDE SEQUENCE</scope>
    <source>
        <strain evidence="2">Volc-1</strain>
    </source>
</reference>
<feature type="region of interest" description="Disordered" evidence="1">
    <location>
        <begin position="154"/>
        <end position="203"/>
    </location>
</feature>
<protein>
    <submittedName>
        <fullName evidence="2">Uncharacterized protein</fullName>
    </submittedName>
</protein>
<keyword evidence="3" id="KW-1185">Reference proteome</keyword>
<name>A0A834PD69_VESPE</name>
<feature type="compositionally biased region" description="Low complexity" evidence="1">
    <location>
        <begin position="180"/>
        <end position="198"/>
    </location>
</feature>
<accession>A0A834PD69</accession>
<feature type="region of interest" description="Disordered" evidence="1">
    <location>
        <begin position="1"/>
        <end position="21"/>
    </location>
</feature>
<sequence length="347" mass="39072">MTSRRRTFHVDWDSPSHETGTVKRRPVSIGLSFPCAKKHLKSVEYYGDGNPGNMKSVSVTDSYSKYNFGTSEGDDLVAREDGRIEKERDKERILVECEADERRGTIKGMKWVDVNASLVKTGTRTVFDLKSFSGKTIESRSKSSNIRNIARTRGISSRTSLIPKPKTTKASSVYRRLANSSSDSSGIGSPLSPLSPLSPRRDSSIDLKEIPKNIKISESNSSGLGSSDSFLSPEYQIYMAFYLIEQQQQQQQKQQLEKSRMPCTCKIRQVQFRGYGDNWIDIEGNAHRGESGKSVITDICTYAFYAFYTRIALGSMSLDESHKSSEAKITSTRFYMTNCEIYIPTWI</sequence>
<evidence type="ECO:0000313" key="3">
    <source>
        <dbReference type="Proteomes" id="UP000600918"/>
    </source>
</evidence>
<dbReference type="Proteomes" id="UP000600918">
    <property type="component" value="Unassembled WGS sequence"/>
</dbReference>
<dbReference type="EMBL" id="JACSDY010000002">
    <property type="protein sequence ID" value="KAF7435991.1"/>
    <property type="molecule type" value="Genomic_DNA"/>
</dbReference>
<evidence type="ECO:0000256" key="1">
    <source>
        <dbReference type="SAM" id="MobiDB-lite"/>
    </source>
</evidence>
<organism evidence="2 3">
    <name type="scientific">Vespula pensylvanica</name>
    <name type="common">Western yellow jacket</name>
    <name type="synonym">Wasp</name>
    <dbReference type="NCBI Taxonomy" id="30213"/>
    <lineage>
        <taxon>Eukaryota</taxon>
        <taxon>Metazoa</taxon>
        <taxon>Ecdysozoa</taxon>
        <taxon>Arthropoda</taxon>
        <taxon>Hexapoda</taxon>
        <taxon>Insecta</taxon>
        <taxon>Pterygota</taxon>
        <taxon>Neoptera</taxon>
        <taxon>Endopterygota</taxon>
        <taxon>Hymenoptera</taxon>
        <taxon>Apocrita</taxon>
        <taxon>Aculeata</taxon>
        <taxon>Vespoidea</taxon>
        <taxon>Vespidae</taxon>
        <taxon>Vespinae</taxon>
        <taxon>Vespula</taxon>
    </lineage>
</organism>